<evidence type="ECO:0000313" key="2">
    <source>
        <dbReference type="EMBL" id="KAH6874928.1"/>
    </source>
</evidence>
<accession>A0A9P8VS65</accession>
<reference evidence="2 3" key="1">
    <citation type="journal article" date="2021" name="Nat. Commun.">
        <title>Genetic determinants of endophytism in the Arabidopsis root mycobiome.</title>
        <authorList>
            <person name="Mesny F."/>
            <person name="Miyauchi S."/>
            <person name="Thiergart T."/>
            <person name="Pickel B."/>
            <person name="Atanasova L."/>
            <person name="Karlsson M."/>
            <person name="Huettel B."/>
            <person name="Barry K.W."/>
            <person name="Haridas S."/>
            <person name="Chen C."/>
            <person name="Bauer D."/>
            <person name="Andreopoulos W."/>
            <person name="Pangilinan J."/>
            <person name="LaButti K."/>
            <person name="Riley R."/>
            <person name="Lipzen A."/>
            <person name="Clum A."/>
            <person name="Drula E."/>
            <person name="Henrissat B."/>
            <person name="Kohler A."/>
            <person name="Grigoriev I.V."/>
            <person name="Martin F.M."/>
            <person name="Hacquard S."/>
        </authorList>
    </citation>
    <scope>NUCLEOTIDE SEQUENCE [LARGE SCALE GENOMIC DNA]</scope>
    <source>
        <strain evidence="2 3">MPI-CAGE-CH-0241</strain>
    </source>
</reference>
<dbReference type="GO" id="GO:0032259">
    <property type="term" value="P:methylation"/>
    <property type="evidence" value="ECO:0007669"/>
    <property type="project" value="UniProtKB-KW"/>
</dbReference>
<dbReference type="AlphaFoldDB" id="A0A9P8VS65"/>
<dbReference type="PANTHER" id="PTHR43591">
    <property type="entry name" value="METHYLTRANSFERASE"/>
    <property type="match status" value="1"/>
</dbReference>
<dbReference type="PANTHER" id="PTHR43591:SF24">
    <property type="entry name" value="2-METHOXY-6-POLYPRENYL-1,4-BENZOQUINOL METHYLASE, MITOCHONDRIAL"/>
    <property type="match status" value="1"/>
</dbReference>
<evidence type="ECO:0000256" key="1">
    <source>
        <dbReference type="ARBA" id="ARBA00038158"/>
    </source>
</evidence>
<keyword evidence="3" id="KW-1185">Reference proteome</keyword>
<dbReference type="OrthoDB" id="184880at2759"/>
<keyword evidence="2" id="KW-0808">Transferase</keyword>
<comment type="caution">
    <text evidence="2">The sequence shown here is derived from an EMBL/GenBank/DDBJ whole genome shotgun (WGS) entry which is preliminary data.</text>
</comment>
<dbReference type="InterPro" id="IPR029063">
    <property type="entry name" value="SAM-dependent_MTases_sf"/>
</dbReference>
<keyword evidence="2" id="KW-0489">Methyltransferase</keyword>
<dbReference type="Gene3D" id="3.40.50.150">
    <property type="entry name" value="Vaccinia Virus protein VP39"/>
    <property type="match status" value="1"/>
</dbReference>
<gene>
    <name evidence="2" type="ORF">B0T10DRAFT_448748</name>
</gene>
<protein>
    <submittedName>
        <fullName evidence="2">Methyltransferase domain-containing protein</fullName>
    </submittedName>
</protein>
<organism evidence="2 3">
    <name type="scientific">Thelonectria olida</name>
    <dbReference type="NCBI Taxonomy" id="1576542"/>
    <lineage>
        <taxon>Eukaryota</taxon>
        <taxon>Fungi</taxon>
        <taxon>Dikarya</taxon>
        <taxon>Ascomycota</taxon>
        <taxon>Pezizomycotina</taxon>
        <taxon>Sordariomycetes</taxon>
        <taxon>Hypocreomycetidae</taxon>
        <taxon>Hypocreales</taxon>
        <taxon>Nectriaceae</taxon>
        <taxon>Thelonectria</taxon>
    </lineage>
</organism>
<dbReference type="Proteomes" id="UP000777438">
    <property type="component" value="Unassembled WGS sequence"/>
</dbReference>
<dbReference type="EMBL" id="JAGPYM010000036">
    <property type="protein sequence ID" value="KAH6874928.1"/>
    <property type="molecule type" value="Genomic_DNA"/>
</dbReference>
<sequence>MDPANEFSTPIVTLAEWMGSKAPPNTPRPAVVVIPGAGGGTGSRANNSGHHGRYDSGCEMDDEENSDLVTISSEVTNIIWENGRRYHSYKEGRYPFPNDPLEQEREEILHHLFEKLLGGRLHMTSLDNPQTILDLGTGVGRWAVCMGYLYEDAVITGLDLSPIQDRYIPPNVGFVIDDIEDTWVDPPGSLDFVFCRNMSTSIRDWKRLFRQAYNAVSPGGWIEVQDLHWAFRCDDGTMPADWAPSILIDKIREGLRAMGIEMFAPTMHVHHAEAVGFTNLNATARRIPVGAWARDSELKDIGRLVRDVLCVGLHGMAIGPLTRGLGWSPERVQLFLVQVREGLMDHSVHACIYFHCLSAQKRLGSN</sequence>
<dbReference type="SUPFAM" id="SSF53335">
    <property type="entry name" value="S-adenosyl-L-methionine-dependent methyltransferases"/>
    <property type="match status" value="1"/>
</dbReference>
<dbReference type="GO" id="GO:0008168">
    <property type="term" value="F:methyltransferase activity"/>
    <property type="evidence" value="ECO:0007669"/>
    <property type="project" value="UniProtKB-KW"/>
</dbReference>
<proteinExistence type="inferred from homology"/>
<dbReference type="Pfam" id="PF13489">
    <property type="entry name" value="Methyltransf_23"/>
    <property type="match status" value="1"/>
</dbReference>
<comment type="similarity">
    <text evidence="1">Belongs to the methyltransferase superfamily. LaeA methyltransferase family.</text>
</comment>
<dbReference type="CDD" id="cd02440">
    <property type="entry name" value="AdoMet_MTases"/>
    <property type="match status" value="1"/>
</dbReference>
<name>A0A9P8VS65_9HYPO</name>
<evidence type="ECO:0000313" key="3">
    <source>
        <dbReference type="Proteomes" id="UP000777438"/>
    </source>
</evidence>